<protein>
    <recommendedName>
        <fullName evidence="2">HNH nuclease domain-containing protein</fullName>
    </recommendedName>
</protein>
<dbReference type="Proteomes" id="UP000184383">
    <property type="component" value="Unassembled WGS sequence"/>
</dbReference>
<evidence type="ECO:0000256" key="1">
    <source>
        <dbReference type="SAM" id="MobiDB-lite"/>
    </source>
</evidence>
<sequence length="290" mass="33300">MTRCISDAAKPIYTPNSSTLHEVAKTWLKPRKRETCSQPGKRKTNDSPDQPGGGGYVEEGYVPTERDITLTDLCLERDGRRCFVTNGADALEPCHIYPYALAGRQGTSQHEHMFWSLLKIFWKEGKVEHWNKTVEGPHGTEFLGNLLCLWSGVHDFWDRALLALKPIKKWPGDGEEEYLMLQFYWMPGAFSRGPIRVTKRPSLSAGLESTPNGTRLRDNQYQKIVSGHEITLKTENKITDPLPSFELLQMQWVLHIVASLSGAAEDLDDDDDEEEEEDYYYYRYYDEEDD</sequence>
<evidence type="ECO:0000313" key="3">
    <source>
        <dbReference type="EMBL" id="OJJ38296.1"/>
    </source>
</evidence>
<evidence type="ECO:0000259" key="2">
    <source>
        <dbReference type="Pfam" id="PF13391"/>
    </source>
</evidence>
<keyword evidence="4" id="KW-1185">Reference proteome</keyword>
<dbReference type="OrthoDB" id="5416097at2759"/>
<gene>
    <name evidence="3" type="ORF">ASPWEDRAFT_734519</name>
</gene>
<reference evidence="4" key="1">
    <citation type="journal article" date="2017" name="Genome Biol.">
        <title>Comparative genomics reveals high biological diversity and specific adaptations in the industrially and medically important fungal genus Aspergillus.</title>
        <authorList>
            <person name="de Vries R.P."/>
            <person name="Riley R."/>
            <person name="Wiebenga A."/>
            <person name="Aguilar-Osorio G."/>
            <person name="Amillis S."/>
            <person name="Uchima C.A."/>
            <person name="Anderluh G."/>
            <person name="Asadollahi M."/>
            <person name="Askin M."/>
            <person name="Barry K."/>
            <person name="Battaglia E."/>
            <person name="Bayram O."/>
            <person name="Benocci T."/>
            <person name="Braus-Stromeyer S.A."/>
            <person name="Caldana C."/>
            <person name="Canovas D."/>
            <person name="Cerqueira G.C."/>
            <person name="Chen F."/>
            <person name="Chen W."/>
            <person name="Choi C."/>
            <person name="Clum A."/>
            <person name="Dos Santos R.A."/>
            <person name="Damasio A.R."/>
            <person name="Diallinas G."/>
            <person name="Emri T."/>
            <person name="Fekete E."/>
            <person name="Flipphi M."/>
            <person name="Freyberg S."/>
            <person name="Gallo A."/>
            <person name="Gournas C."/>
            <person name="Habgood R."/>
            <person name="Hainaut M."/>
            <person name="Harispe M.L."/>
            <person name="Henrissat B."/>
            <person name="Hilden K.S."/>
            <person name="Hope R."/>
            <person name="Hossain A."/>
            <person name="Karabika E."/>
            <person name="Karaffa L."/>
            <person name="Karanyi Z."/>
            <person name="Krasevec N."/>
            <person name="Kuo A."/>
            <person name="Kusch H."/>
            <person name="LaButti K."/>
            <person name="Lagendijk E.L."/>
            <person name="Lapidus A."/>
            <person name="Levasseur A."/>
            <person name="Lindquist E."/>
            <person name="Lipzen A."/>
            <person name="Logrieco A.F."/>
            <person name="MacCabe A."/>
            <person name="Maekelae M.R."/>
            <person name="Malavazi I."/>
            <person name="Melin P."/>
            <person name="Meyer V."/>
            <person name="Mielnichuk N."/>
            <person name="Miskei M."/>
            <person name="Molnar A.P."/>
            <person name="Mule G."/>
            <person name="Ngan C.Y."/>
            <person name="Orejas M."/>
            <person name="Orosz E."/>
            <person name="Ouedraogo J.P."/>
            <person name="Overkamp K.M."/>
            <person name="Park H.-S."/>
            <person name="Perrone G."/>
            <person name="Piumi F."/>
            <person name="Punt P.J."/>
            <person name="Ram A.F."/>
            <person name="Ramon A."/>
            <person name="Rauscher S."/>
            <person name="Record E."/>
            <person name="Riano-Pachon D.M."/>
            <person name="Robert V."/>
            <person name="Roehrig J."/>
            <person name="Ruller R."/>
            <person name="Salamov A."/>
            <person name="Salih N.S."/>
            <person name="Samson R.A."/>
            <person name="Sandor E."/>
            <person name="Sanguinetti M."/>
            <person name="Schuetze T."/>
            <person name="Sepcic K."/>
            <person name="Shelest E."/>
            <person name="Sherlock G."/>
            <person name="Sophianopoulou V."/>
            <person name="Squina F.M."/>
            <person name="Sun H."/>
            <person name="Susca A."/>
            <person name="Todd R.B."/>
            <person name="Tsang A."/>
            <person name="Unkles S.E."/>
            <person name="van de Wiele N."/>
            <person name="van Rossen-Uffink D."/>
            <person name="Oliveira J.V."/>
            <person name="Vesth T.C."/>
            <person name="Visser J."/>
            <person name="Yu J.-H."/>
            <person name="Zhou M."/>
            <person name="Andersen M.R."/>
            <person name="Archer D.B."/>
            <person name="Baker S.E."/>
            <person name="Benoit I."/>
            <person name="Brakhage A.A."/>
            <person name="Braus G.H."/>
            <person name="Fischer R."/>
            <person name="Frisvad J.C."/>
            <person name="Goldman G.H."/>
            <person name="Houbraken J."/>
            <person name="Oakley B."/>
            <person name="Pocsi I."/>
            <person name="Scazzocchio C."/>
            <person name="Seiboth B."/>
            <person name="vanKuyk P.A."/>
            <person name="Wortman J."/>
            <person name="Dyer P.S."/>
            <person name="Grigoriev I.V."/>
        </authorList>
    </citation>
    <scope>NUCLEOTIDE SEQUENCE [LARGE SCALE GENOMIC DNA]</scope>
    <source>
        <strain evidence="4">DTO 134E9</strain>
    </source>
</reference>
<feature type="region of interest" description="Disordered" evidence="1">
    <location>
        <begin position="31"/>
        <end position="59"/>
    </location>
</feature>
<dbReference type="Pfam" id="PF13391">
    <property type="entry name" value="HNH_2"/>
    <property type="match status" value="1"/>
</dbReference>
<dbReference type="VEuPathDB" id="FungiDB:ASPWEDRAFT_734519"/>
<feature type="domain" description="HNH nuclease" evidence="2">
    <location>
        <begin position="82"/>
        <end position="164"/>
    </location>
</feature>
<dbReference type="AlphaFoldDB" id="A0A1L9RTL6"/>
<proteinExistence type="predicted"/>
<dbReference type="InterPro" id="IPR003615">
    <property type="entry name" value="HNH_nuc"/>
</dbReference>
<dbReference type="EMBL" id="KV878210">
    <property type="protein sequence ID" value="OJJ38296.1"/>
    <property type="molecule type" value="Genomic_DNA"/>
</dbReference>
<dbReference type="GeneID" id="63755182"/>
<evidence type="ECO:0000313" key="4">
    <source>
        <dbReference type="Proteomes" id="UP000184383"/>
    </source>
</evidence>
<organism evidence="3 4">
    <name type="scientific">Aspergillus wentii DTO 134E9</name>
    <dbReference type="NCBI Taxonomy" id="1073089"/>
    <lineage>
        <taxon>Eukaryota</taxon>
        <taxon>Fungi</taxon>
        <taxon>Dikarya</taxon>
        <taxon>Ascomycota</taxon>
        <taxon>Pezizomycotina</taxon>
        <taxon>Eurotiomycetes</taxon>
        <taxon>Eurotiomycetidae</taxon>
        <taxon>Eurotiales</taxon>
        <taxon>Aspergillaceae</taxon>
        <taxon>Aspergillus</taxon>
        <taxon>Aspergillus subgen. Cremei</taxon>
    </lineage>
</organism>
<accession>A0A1L9RTL6</accession>
<dbReference type="RefSeq" id="XP_040691972.1">
    <property type="nucleotide sequence ID" value="XM_040839334.1"/>
</dbReference>
<name>A0A1L9RTL6_ASPWE</name>